<organism evidence="1 2">
    <name type="scientific">Rhizobium etli 8C-3</name>
    <dbReference type="NCBI Taxonomy" id="538025"/>
    <lineage>
        <taxon>Bacteria</taxon>
        <taxon>Pseudomonadati</taxon>
        <taxon>Pseudomonadota</taxon>
        <taxon>Alphaproteobacteria</taxon>
        <taxon>Hyphomicrobiales</taxon>
        <taxon>Rhizobiaceae</taxon>
        <taxon>Rhizobium/Agrobacterium group</taxon>
        <taxon>Rhizobium</taxon>
    </lineage>
</organism>
<proteinExistence type="predicted"/>
<sequence length="64" mass="7423">MDMPVDRVGMAAELSRLFRKTFQKCARACRHRHQRHGDDVTFAVAFRRSGAIIHGRYLQIAPRL</sequence>
<dbReference type="AlphaFoldDB" id="A0A1L5P388"/>
<reference evidence="1 2" key="1">
    <citation type="submission" date="2016-09" db="EMBL/GenBank/DDBJ databases">
        <title>The complete genome sequences of Rhizobium gallicum, symbiovars gallicum and phaseoli, symbionts associated to common bean (Phaseolus vulgaris).</title>
        <authorList>
            <person name="Bustos P."/>
            <person name="Santamaria R.I."/>
            <person name="Perez-Carrascal O.M."/>
            <person name="Juarez S."/>
            <person name="Lozano L."/>
            <person name="Martinez-Flores I."/>
            <person name="Martinez-Romero E."/>
            <person name="Cevallos M."/>
            <person name="Romero D."/>
            <person name="Davila G."/>
            <person name="Gonzalez V."/>
        </authorList>
    </citation>
    <scope>NUCLEOTIDE SEQUENCE [LARGE SCALE GENOMIC DNA]</scope>
    <source>
        <strain evidence="1 2">8C-3</strain>
    </source>
</reference>
<name>A0A1L5P388_RHIET</name>
<gene>
    <name evidence="1" type="ORF">AM571_CH01744</name>
</gene>
<protein>
    <submittedName>
        <fullName evidence="1">Uncharacterized protein</fullName>
    </submittedName>
</protein>
<evidence type="ECO:0000313" key="1">
    <source>
        <dbReference type="EMBL" id="APO74566.1"/>
    </source>
</evidence>
<dbReference type="EMBL" id="CP017241">
    <property type="protein sequence ID" value="APO74566.1"/>
    <property type="molecule type" value="Genomic_DNA"/>
</dbReference>
<accession>A0A1L5P388</accession>
<dbReference type="Proteomes" id="UP000185109">
    <property type="component" value="Chromosome"/>
</dbReference>
<evidence type="ECO:0000313" key="2">
    <source>
        <dbReference type="Proteomes" id="UP000185109"/>
    </source>
</evidence>